<evidence type="ECO:0000256" key="1">
    <source>
        <dbReference type="ARBA" id="ARBA00007819"/>
    </source>
</evidence>
<dbReference type="GO" id="GO:0090729">
    <property type="term" value="F:toxin activity"/>
    <property type="evidence" value="ECO:0007669"/>
    <property type="project" value="UniProtKB-KW"/>
</dbReference>
<dbReference type="CDD" id="cd00161">
    <property type="entry name" value="beta-trefoil_Ricin-like"/>
    <property type="match status" value="1"/>
</dbReference>
<organism evidence="8 9">
    <name type="scientific">Hymenobacter edaphi</name>
    <dbReference type="NCBI Taxonomy" id="2211146"/>
    <lineage>
        <taxon>Bacteria</taxon>
        <taxon>Pseudomonadati</taxon>
        <taxon>Bacteroidota</taxon>
        <taxon>Cytophagia</taxon>
        <taxon>Cytophagales</taxon>
        <taxon>Hymenobacteraceae</taxon>
        <taxon>Hymenobacter</taxon>
    </lineage>
</organism>
<keyword evidence="9" id="KW-1185">Reference proteome</keyword>
<name>A0A328BS84_9BACT</name>
<dbReference type="InterPro" id="IPR035992">
    <property type="entry name" value="Ricin_B-like_lectins"/>
</dbReference>
<dbReference type="Proteomes" id="UP000248553">
    <property type="component" value="Unassembled WGS sequence"/>
</dbReference>
<proteinExistence type="inferred from homology"/>
<dbReference type="PANTHER" id="PTHR33589:SF3">
    <property type="entry name" value="ZYMOGEN GRANULE MEMBRANE PROTEIN 16-LIKE"/>
    <property type="match status" value="1"/>
</dbReference>
<keyword evidence="3" id="KW-0732">Signal</keyword>
<feature type="domain" description="Jacalin-type lectin" evidence="7">
    <location>
        <begin position="456"/>
        <end position="589"/>
    </location>
</feature>
<dbReference type="InterPro" id="IPR005639">
    <property type="entry name" value="Pest_crys_dom_I"/>
</dbReference>
<evidence type="ECO:0000313" key="9">
    <source>
        <dbReference type="Proteomes" id="UP000248553"/>
    </source>
</evidence>
<evidence type="ECO:0000256" key="4">
    <source>
        <dbReference type="ARBA" id="ARBA00022734"/>
    </source>
</evidence>
<dbReference type="RefSeq" id="WP_111476693.1">
    <property type="nucleotide sequence ID" value="NZ_QHKM01000001.1"/>
</dbReference>
<dbReference type="EMBL" id="QHKM01000001">
    <property type="protein sequence ID" value="RAK69957.1"/>
    <property type="molecule type" value="Genomic_DNA"/>
</dbReference>
<dbReference type="InterPro" id="IPR001229">
    <property type="entry name" value="Jacalin-like_lectin_dom"/>
</dbReference>
<dbReference type="GO" id="GO:0001907">
    <property type="term" value="P:symbiont-mediated killing of host cell"/>
    <property type="evidence" value="ECO:0007669"/>
    <property type="project" value="InterPro"/>
</dbReference>
<dbReference type="SUPFAM" id="SSF50370">
    <property type="entry name" value="Ricin B-like lectins"/>
    <property type="match status" value="1"/>
</dbReference>
<dbReference type="InterPro" id="IPR052321">
    <property type="entry name" value="PolyBind_ProtTraffic"/>
</dbReference>
<dbReference type="SUPFAM" id="SSF56849">
    <property type="entry name" value="delta-Endotoxin (insectocide), N-terminal domain"/>
    <property type="match status" value="1"/>
</dbReference>
<dbReference type="Pfam" id="PF03945">
    <property type="entry name" value="Endotoxin_N"/>
    <property type="match status" value="1"/>
</dbReference>
<keyword evidence="2" id="KW-0800">Toxin</keyword>
<evidence type="ECO:0000256" key="3">
    <source>
        <dbReference type="ARBA" id="ARBA00022729"/>
    </source>
</evidence>
<dbReference type="SUPFAM" id="SSF51101">
    <property type="entry name" value="Mannose-binding lectins"/>
    <property type="match status" value="1"/>
</dbReference>
<dbReference type="InterPro" id="IPR036716">
    <property type="entry name" value="Pest_crys_N_sf"/>
</dbReference>
<reference evidence="9" key="1">
    <citation type="submission" date="2018-05" db="EMBL/GenBank/DDBJ databases">
        <authorList>
            <person name="Nie L."/>
        </authorList>
    </citation>
    <scope>NUCLEOTIDE SEQUENCE [LARGE SCALE GENOMIC DNA]</scope>
    <source>
        <strain evidence="9">NL</strain>
    </source>
</reference>
<dbReference type="Gene3D" id="2.80.10.50">
    <property type="match status" value="1"/>
</dbReference>
<keyword evidence="6" id="KW-0843">Virulence</keyword>
<dbReference type="Gene3D" id="2.100.10.30">
    <property type="entry name" value="Jacalin-like lectin domain"/>
    <property type="match status" value="1"/>
</dbReference>
<evidence type="ECO:0000259" key="7">
    <source>
        <dbReference type="PROSITE" id="PS51752"/>
    </source>
</evidence>
<dbReference type="GO" id="GO:0030246">
    <property type="term" value="F:carbohydrate binding"/>
    <property type="evidence" value="ECO:0007669"/>
    <property type="project" value="UniProtKB-KW"/>
</dbReference>
<evidence type="ECO:0000256" key="6">
    <source>
        <dbReference type="ARBA" id="ARBA00023026"/>
    </source>
</evidence>
<accession>A0A328BS84</accession>
<dbReference type="PROSITE" id="PS51752">
    <property type="entry name" value="JACALIN_LECTIN"/>
    <property type="match status" value="1"/>
</dbReference>
<dbReference type="OrthoDB" id="9765957at2"/>
<protein>
    <recommendedName>
        <fullName evidence="7">Jacalin-type lectin domain-containing protein</fullName>
    </recommendedName>
</protein>
<dbReference type="SMART" id="SM00915">
    <property type="entry name" value="Jacalin"/>
    <property type="match status" value="1"/>
</dbReference>
<evidence type="ECO:0000256" key="2">
    <source>
        <dbReference type="ARBA" id="ARBA00022656"/>
    </source>
</evidence>
<dbReference type="InterPro" id="IPR036404">
    <property type="entry name" value="Jacalin-like_lectin_dom_sf"/>
</dbReference>
<dbReference type="PANTHER" id="PTHR33589">
    <property type="entry name" value="OS11G0524900 PROTEIN"/>
    <property type="match status" value="1"/>
</dbReference>
<keyword evidence="4" id="KW-0430">Lectin</keyword>
<dbReference type="Pfam" id="PF01419">
    <property type="entry name" value="Jacalin"/>
    <property type="match status" value="1"/>
</dbReference>
<comment type="similarity">
    <text evidence="1">Belongs to the delta endotoxin family.</text>
</comment>
<gene>
    <name evidence="8" type="ORF">DLM85_03635</name>
</gene>
<dbReference type="Gene3D" id="1.20.190.10">
    <property type="entry name" value="Pesticidal crystal protein, N-terminal domain"/>
    <property type="match status" value="1"/>
</dbReference>
<evidence type="ECO:0000256" key="5">
    <source>
        <dbReference type="ARBA" id="ARBA00022969"/>
    </source>
</evidence>
<sequence length="593" mass="65992">MAFKAFTGQPFHLFAQHSGLVLGVSRRGHGAVLEQQTFDPNLPDSQQFEFYPTDDRQVFIRPKGQGSEPHVCLFNKAHHEGAPIGIGGWNGNTPELRFKFLHGGDGYYYIQCVESGQVWDVLGESKADKAPITQHGQKPRANGQSANQLFRPVSPAASRFTPASTLPFVIQETPERMRDMVMNIAGAVPEVGKGLRGLLNFMWPERKSDAFQQMRDYVVTLVRDLIDENNTQTLKNILEGLYTNIRDYEKEDAYQPASAGKPAVDGSPKKQTAFGNVLGDINRAEPYFFDLNRPETRLTYLVSLGTTALTALREQCLFWYQIYGRNDSQPNVHLQAFEDALARYTRAVAISRQRALDWRLTKCGFRYKSSNRVLYTLYTYTAYDNYSGWEFSLENTTNGSNPKAELLVREADNNHQQRIRSEFSAELEDVLAPTYIWPHLHPGKAGKAALVRTRQTLALGPYGGKEHAAFADAGGQPITRVVIHAGLYVDGLEVFYGGVSGGLHGHAGGNCFDLTLHPGETIVAVYGRSNNRLTALWVETSEGRVVGGGQGAGYFWESEPPAGLHAHLARVEGRNGAAHLEALTLHWEYLRDE</sequence>
<dbReference type="GO" id="GO:0030435">
    <property type="term" value="P:sporulation resulting in formation of a cellular spore"/>
    <property type="evidence" value="ECO:0007669"/>
    <property type="project" value="UniProtKB-KW"/>
</dbReference>
<evidence type="ECO:0000313" key="8">
    <source>
        <dbReference type="EMBL" id="RAK69957.1"/>
    </source>
</evidence>
<keyword evidence="5" id="KW-0749">Sporulation</keyword>
<comment type="caution">
    <text evidence="8">The sequence shown here is derived from an EMBL/GenBank/DDBJ whole genome shotgun (WGS) entry which is preliminary data.</text>
</comment>
<dbReference type="AlphaFoldDB" id="A0A328BS84"/>